<feature type="compositionally biased region" description="Low complexity" evidence="16">
    <location>
        <begin position="59"/>
        <end position="68"/>
    </location>
</feature>
<evidence type="ECO:0000256" key="9">
    <source>
        <dbReference type="ARBA" id="ARBA00022989"/>
    </source>
</evidence>
<evidence type="ECO:0000256" key="8">
    <source>
        <dbReference type="ARBA" id="ARBA00022963"/>
    </source>
</evidence>
<evidence type="ECO:0000256" key="12">
    <source>
        <dbReference type="ARBA" id="ARBA00023186"/>
    </source>
</evidence>
<dbReference type="RefSeq" id="WP_380602542.1">
    <property type="nucleotide sequence ID" value="NZ_JBHSDU010000014.1"/>
</dbReference>
<dbReference type="Proteomes" id="UP001595904">
    <property type="component" value="Unassembled WGS sequence"/>
</dbReference>
<evidence type="ECO:0000256" key="3">
    <source>
        <dbReference type="ARBA" id="ARBA00010358"/>
    </source>
</evidence>
<feature type="compositionally biased region" description="Polar residues" evidence="16">
    <location>
        <begin position="33"/>
        <end position="46"/>
    </location>
</feature>
<comment type="subcellular location">
    <subcellularLocation>
        <location evidence="2">Cell inner membrane</location>
        <topology evidence="2">Single-pass membrane protein</topology>
        <orientation evidence="2">Periplasmic side</orientation>
    </subcellularLocation>
</comment>
<dbReference type="SUPFAM" id="SSF158855">
    <property type="entry name" value="Lipase chaperone-like"/>
    <property type="match status" value="1"/>
</dbReference>
<comment type="function">
    <text evidence="1">May be involved in the folding of the extracellular lipase during its passage through the periplasm.</text>
</comment>
<evidence type="ECO:0000256" key="16">
    <source>
        <dbReference type="SAM" id="MobiDB-lite"/>
    </source>
</evidence>
<keyword evidence="11" id="KW-0472">Membrane</keyword>
<keyword evidence="18" id="KW-1185">Reference proteome</keyword>
<keyword evidence="10" id="KW-0443">Lipid metabolism</keyword>
<evidence type="ECO:0000256" key="14">
    <source>
        <dbReference type="ARBA" id="ARBA00031542"/>
    </source>
</evidence>
<keyword evidence="7" id="KW-0812">Transmembrane</keyword>
<protein>
    <recommendedName>
        <fullName evidence="4">Lipase chaperone</fullName>
    </recommendedName>
    <alternativeName>
        <fullName evidence="15">Lipase foldase</fullName>
    </alternativeName>
    <alternativeName>
        <fullName evidence="13">Lipase helper protein</fullName>
    </alternativeName>
    <alternativeName>
        <fullName evidence="14">Lipase modulator</fullName>
    </alternativeName>
</protein>
<evidence type="ECO:0000256" key="10">
    <source>
        <dbReference type="ARBA" id="ARBA00023098"/>
    </source>
</evidence>
<evidence type="ECO:0000256" key="2">
    <source>
        <dbReference type="ARBA" id="ARBA00004383"/>
    </source>
</evidence>
<evidence type="ECO:0000256" key="13">
    <source>
        <dbReference type="ARBA" id="ARBA00030948"/>
    </source>
</evidence>
<dbReference type="EMBL" id="JBHSDU010000014">
    <property type="protein sequence ID" value="MFC4312821.1"/>
    <property type="molecule type" value="Genomic_DNA"/>
</dbReference>
<keyword evidence="6" id="KW-0997">Cell inner membrane</keyword>
<keyword evidence="12" id="KW-0143">Chaperone</keyword>
<name>A0ABV8SYW0_9GAMM</name>
<evidence type="ECO:0000256" key="4">
    <source>
        <dbReference type="ARBA" id="ARBA00019692"/>
    </source>
</evidence>
<evidence type="ECO:0000256" key="5">
    <source>
        <dbReference type="ARBA" id="ARBA00022475"/>
    </source>
</evidence>
<feature type="region of interest" description="Disordered" evidence="16">
    <location>
        <begin position="205"/>
        <end position="228"/>
    </location>
</feature>
<comment type="caution">
    <text evidence="17">The sequence shown here is derived from an EMBL/GenBank/DDBJ whole genome shotgun (WGS) entry which is preliminary data.</text>
</comment>
<feature type="compositionally biased region" description="Basic and acidic residues" evidence="16">
    <location>
        <begin position="205"/>
        <end position="215"/>
    </location>
</feature>
<evidence type="ECO:0000256" key="6">
    <source>
        <dbReference type="ARBA" id="ARBA00022519"/>
    </source>
</evidence>
<evidence type="ECO:0000256" key="7">
    <source>
        <dbReference type="ARBA" id="ARBA00022692"/>
    </source>
</evidence>
<feature type="region of interest" description="Disordered" evidence="16">
    <location>
        <begin position="28"/>
        <end position="80"/>
    </location>
</feature>
<dbReference type="Pfam" id="PF03280">
    <property type="entry name" value="Lipase_chap"/>
    <property type="match status" value="1"/>
</dbReference>
<accession>A0ABV8SYW0</accession>
<gene>
    <name evidence="17" type="ORF">ACFPN2_27295</name>
</gene>
<evidence type="ECO:0000256" key="1">
    <source>
        <dbReference type="ARBA" id="ARBA00003280"/>
    </source>
</evidence>
<keyword evidence="9" id="KW-1133">Transmembrane helix</keyword>
<keyword evidence="8" id="KW-0442">Lipid degradation</keyword>
<dbReference type="InterPro" id="IPR004961">
    <property type="entry name" value="Lipase_chaperone"/>
</dbReference>
<evidence type="ECO:0000256" key="15">
    <source>
        <dbReference type="ARBA" id="ARBA00033028"/>
    </source>
</evidence>
<sequence length="228" mass="24724">MRHRVLAIVCLLVAVGAAIFWWRRPEVQPPAEPQTSATLAEGSTTKAVAEEAPDTNIVAPDAAPPSDSTPGKTDAKQPFRVDSTGKLVVDEQTRLNMEALFAQTDRADLPEAQQNATATLPPAAATEATALLERYDNYSKAQRQSYPPGIAPATEEAALAELDGLHALRVAHFGPDVAKALYGVEEDTTRSLIDLMRLEKDQSLTLPEKAERAQQLHDGITARQQRRP</sequence>
<comment type="similarity">
    <text evidence="3">Belongs to the lipase chaperone family.</text>
</comment>
<proteinExistence type="inferred from homology"/>
<evidence type="ECO:0000313" key="18">
    <source>
        <dbReference type="Proteomes" id="UP001595904"/>
    </source>
</evidence>
<evidence type="ECO:0000256" key="11">
    <source>
        <dbReference type="ARBA" id="ARBA00023136"/>
    </source>
</evidence>
<organism evidence="17 18">
    <name type="scientific">Steroidobacter flavus</name>
    <dbReference type="NCBI Taxonomy" id="1842136"/>
    <lineage>
        <taxon>Bacteria</taxon>
        <taxon>Pseudomonadati</taxon>
        <taxon>Pseudomonadota</taxon>
        <taxon>Gammaproteobacteria</taxon>
        <taxon>Steroidobacterales</taxon>
        <taxon>Steroidobacteraceae</taxon>
        <taxon>Steroidobacter</taxon>
    </lineage>
</organism>
<keyword evidence="5" id="KW-1003">Cell membrane</keyword>
<reference evidence="18" key="1">
    <citation type="journal article" date="2019" name="Int. J. Syst. Evol. Microbiol.">
        <title>The Global Catalogue of Microorganisms (GCM) 10K type strain sequencing project: providing services to taxonomists for standard genome sequencing and annotation.</title>
        <authorList>
            <consortium name="The Broad Institute Genomics Platform"/>
            <consortium name="The Broad Institute Genome Sequencing Center for Infectious Disease"/>
            <person name="Wu L."/>
            <person name="Ma J."/>
        </authorList>
    </citation>
    <scope>NUCLEOTIDE SEQUENCE [LARGE SCALE GENOMIC DNA]</scope>
    <source>
        <strain evidence="18">CGMCC 1.10759</strain>
    </source>
</reference>
<evidence type="ECO:0000313" key="17">
    <source>
        <dbReference type="EMBL" id="MFC4312821.1"/>
    </source>
</evidence>